<dbReference type="Gene3D" id="3.30.530.20">
    <property type="match status" value="1"/>
</dbReference>
<dbReference type="GeneID" id="60420341"/>
<dbReference type="InterPro" id="IPR023393">
    <property type="entry name" value="START-like_dom_sf"/>
</dbReference>
<organism evidence="2 3">
    <name type="scientific">Candidatus Nitrosocosmicus oleophilus</name>
    <dbReference type="NCBI Taxonomy" id="1353260"/>
    <lineage>
        <taxon>Archaea</taxon>
        <taxon>Nitrososphaerota</taxon>
        <taxon>Nitrososphaeria</taxon>
        <taxon>Nitrososphaerales</taxon>
        <taxon>Nitrososphaeraceae</taxon>
        <taxon>Candidatus Nitrosocosmicus</taxon>
    </lineage>
</organism>
<gene>
    <name evidence="2" type="ORF">NMY3_00127</name>
</gene>
<dbReference type="OrthoDB" id="11470at2157"/>
<accession>A0A654LVT8</accession>
<dbReference type="Proteomes" id="UP000058925">
    <property type="component" value="Chromosome"/>
</dbReference>
<sequence length="207" mass="22643">MVNIIKYYIFRVIESQKLRIEKSMKATATVTSVTTVAIIAFSTLLVLFSGPTGSSITMTAYAEQTDTINLTKIVNASKDKVWNIISNVDKNPDYWPISIVKNISKSDNTVEREVTVPAPPLMDNKAHQIISLIPDQFTIIENQTQGAVTGVKTISLLQAENDANKTEVSIVWNLDLSKIPGIGKGFAKDGISKSVDEALNKIADDSK</sequence>
<keyword evidence="1" id="KW-1133">Transmembrane helix</keyword>
<dbReference type="EMBL" id="CP012850">
    <property type="protein sequence ID" value="ALI34341.1"/>
    <property type="molecule type" value="Genomic_DNA"/>
</dbReference>
<dbReference type="KEGG" id="taa:NMY3_00127"/>
<protein>
    <recommendedName>
        <fullName evidence="4">Polyketide cyclase / dehydrase and lipid transport</fullName>
    </recommendedName>
</protein>
<keyword evidence="3" id="KW-1185">Reference proteome</keyword>
<reference evidence="3" key="1">
    <citation type="submission" date="2015-10" db="EMBL/GenBank/DDBJ databases">
        <title>Niche specialization of a soil ammonia-oxidizing archaeon, Candidatus Nitrosocosmicus oleophilus.</title>
        <authorList>
            <person name="Jung M.-Y."/>
            <person name="Rhee S.-K."/>
        </authorList>
    </citation>
    <scope>NUCLEOTIDE SEQUENCE [LARGE SCALE GENOMIC DNA]</scope>
    <source>
        <strain evidence="3">MY3</strain>
    </source>
</reference>
<evidence type="ECO:0000256" key="1">
    <source>
        <dbReference type="SAM" id="Phobius"/>
    </source>
</evidence>
<keyword evidence="1" id="KW-0812">Transmembrane</keyword>
<proteinExistence type="predicted"/>
<dbReference type="SUPFAM" id="SSF55961">
    <property type="entry name" value="Bet v1-like"/>
    <property type="match status" value="1"/>
</dbReference>
<evidence type="ECO:0000313" key="3">
    <source>
        <dbReference type="Proteomes" id="UP000058925"/>
    </source>
</evidence>
<name>A0A654LVT8_9ARCH</name>
<evidence type="ECO:0000313" key="2">
    <source>
        <dbReference type="EMBL" id="ALI34341.1"/>
    </source>
</evidence>
<dbReference type="RefSeq" id="WP_196817020.1">
    <property type="nucleotide sequence ID" value="NZ_CP012850.1"/>
</dbReference>
<dbReference type="AlphaFoldDB" id="A0A654LVT8"/>
<feature type="transmembrane region" description="Helical" evidence="1">
    <location>
        <begin position="26"/>
        <end position="48"/>
    </location>
</feature>
<evidence type="ECO:0008006" key="4">
    <source>
        <dbReference type="Google" id="ProtNLM"/>
    </source>
</evidence>
<keyword evidence="1" id="KW-0472">Membrane</keyword>